<evidence type="ECO:0000313" key="2">
    <source>
        <dbReference type="Proteomes" id="UP000683360"/>
    </source>
</evidence>
<dbReference type="AlphaFoldDB" id="A0A8S3PR24"/>
<sequence>MLMKDGTQNKNDISTEFSKELVKHDQDSGNIKDFEKEYRQGFATHNGQHNKIGENRFPNRNCVVISSASDIKQYLEAALEQAKLSGLLTPTNPNGPHIHWPSGHPLLPFKVRFIEELAYDNEYMERLHSFLLQKNERNRNWPDKNIVRPEPLVNAGFSYEGNDDEVVCKSCHFKSKTDNWLDDDDDYAIGVHRQTQNDCPFLGISHAAPQSKSFEEGNTESPENIKRKLRLFPIQSL</sequence>
<dbReference type="PROSITE" id="PS50143">
    <property type="entry name" value="BIR_REPEAT_2"/>
    <property type="match status" value="1"/>
</dbReference>
<accession>A0A8S3PR24</accession>
<dbReference type="Proteomes" id="UP000683360">
    <property type="component" value="Unassembled WGS sequence"/>
</dbReference>
<dbReference type="Pfam" id="PF00653">
    <property type="entry name" value="BIR"/>
    <property type="match status" value="1"/>
</dbReference>
<gene>
    <name evidence="1" type="ORF">MEDL_1684</name>
</gene>
<organism evidence="1 2">
    <name type="scientific">Mytilus edulis</name>
    <name type="common">Blue mussel</name>
    <dbReference type="NCBI Taxonomy" id="6550"/>
    <lineage>
        <taxon>Eukaryota</taxon>
        <taxon>Metazoa</taxon>
        <taxon>Spiralia</taxon>
        <taxon>Lophotrochozoa</taxon>
        <taxon>Mollusca</taxon>
        <taxon>Bivalvia</taxon>
        <taxon>Autobranchia</taxon>
        <taxon>Pteriomorphia</taxon>
        <taxon>Mytilida</taxon>
        <taxon>Mytiloidea</taxon>
        <taxon>Mytilidae</taxon>
        <taxon>Mytilinae</taxon>
        <taxon>Mytilus</taxon>
    </lineage>
</organism>
<dbReference type="Gene3D" id="1.10.1170.10">
    <property type="entry name" value="Inhibitor Of Apoptosis Protein (2mihbC-IAP-1), Chain A"/>
    <property type="match status" value="1"/>
</dbReference>
<dbReference type="InterPro" id="IPR001370">
    <property type="entry name" value="BIR_rpt"/>
</dbReference>
<protein>
    <submittedName>
        <fullName evidence="1">Uncharacterized protein</fullName>
    </submittedName>
</protein>
<dbReference type="SUPFAM" id="SSF57924">
    <property type="entry name" value="Inhibitor of apoptosis (IAP) repeat"/>
    <property type="match status" value="1"/>
</dbReference>
<dbReference type="EMBL" id="CAJPWZ010000117">
    <property type="protein sequence ID" value="CAG2186116.1"/>
    <property type="molecule type" value="Genomic_DNA"/>
</dbReference>
<comment type="caution">
    <text evidence="1">The sequence shown here is derived from an EMBL/GenBank/DDBJ whole genome shotgun (WGS) entry which is preliminary data.</text>
</comment>
<keyword evidence="2" id="KW-1185">Reference proteome</keyword>
<name>A0A8S3PR24_MYTED</name>
<evidence type="ECO:0000313" key="1">
    <source>
        <dbReference type="EMBL" id="CAG2186116.1"/>
    </source>
</evidence>
<reference evidence="1" key="1">
    <citation type="submission" date="2021-03" db="EMBL/GenBank/DDBJ databases">
        <authorList>
            <person name="Bekaert M."/>
        </authorList>
    </citation>
    <scope>NUCLEOTIDE SEQUENCE</scope>
</reference>
<proteinExistence type="predicted"/>
<dbReference type="SMART" id="SM00238">
    <property type="entry name" value="BIR"/>
    <property type="match status" value="1"/>
</dbReference>
<dbReference type="OrthoDB" id="10631705at2759"/>